<dbReference type="InterPro" id="IPR019060">
    <property type="entry name" value="DUF2382"/>
</dbReference>
<feature type="domain" description="DUF2382" evidence="3">
    <location>
        <begin position="195"/>
        <end position="302"/>
    </location>
</feature>
<dbReference type="Pfam" id="PF05239">
    <property type="entry name" value="PRC"/>
    <property type="match status" value="1"/>
</dbReference>
<dbReference type="RefSeq" id="WP_010276104.1">
    <property type="nucleotide sequence ID" value="NZ_JAVRET010000033.1"/>
</dbReference>
<dbReference type="PANTHER" id="PTHR38463:SF1">
    <property type="entry name" value="STRESS RESPONSE PROTEIN YSNF"/>
    <property type="match status" value="1"/>
</dbReference>
<dbReference type="Pfam" id="PF09557">
    <property type="entry name" value="DUF2382"/>
    <property type="match status" value="1"/>
</dbReference>
<reference evidence="5" key="1">
    <citation type="submission" date="2023-07" db="EMBL/GenBank/DDBJ databases">
        <title>30 novel species of actinomycetes from the DSMZ collection.</title>
        <authorList>
            <person name="Nouioui I."/>
        </authorList>
    </citation>
    <scope>NUCLEOTIDE SEQUENCE [LARGE SCALE GENOMIC DNA]</scope>
    <source>
        <strain evidence="5">DSM 41979</strain>
    </source>
</reference>
<feature type="compositionally biased region" description="Basic and acidic residues" evidence="1">
    <location>
        <begin position="284"/>
        <end position="303"/>
    </location>
</feature>
<evidence type="ECO:0000259" key="2">
    <source>
        <dbReference type="Pfam" id="PF05239"/>
    </source>
</evidence>
<dbReference type="InterPro" id="IPR011033">
    <property type="entry name" value="PRC_barrel-like_sf"/>
</dbReference>
<evidence type="ECO:0000313" key="4">
    <source>
        <dbReference type="EMBL" id="MDT0410519.1"/>
    </source>
</evidence>
<dbReference type="SUPFAM" id="SSF50346">
    <property type="entry name" value="PRC-barrel domain"/>
    <property type="match status" value="1"/>
</dbReference>
<evidence type="ECO:0000256" key="1">
    <source>
        <dbReference type="SAM" id="MobiDB-lite"/>
    </source>
</evidence>
<dbReference type="EMBL" id="JAVRET010000033">
    <property type="protein sequence ID" value="MDT0410519.1"/>
    <property type="molecule type" value="Genomic_DNA"/>
</dbReference>
<feature type="region of interest" description="Disordered" evidence="1">
    <location>
        <begin position="111"/>
        <end position="195"/>
    </location>
</feature>
<gene>
    <name evidence="4" type="ORF">RM698_15850</name>
</gene>
<accession>A0ABU2R544</accession>
<evidence type="ECO:0000259" key="3">
    <source>
        <dbReference type="Pfam" id="PF09557"/>
    </source>
</evidence>
<feature type="domain" description="PRC-barrel" evidence="2">
    <location>
        <begin position="6"/>
        <end position="65"/>
    </location>
</feature>
<dbReference type="PANTHER" id="PTHR38463">
    <property type="entry name" value="STRESS RESPONSE PROTEIN YSNF"/>
    <property type="match status" value="1"/>
</dbReference>
<proteinExistence type="predicted"/>
<protein>
    <submittedName>
        <fullName evidence="4">PRC and DUF2382 domain-containing protein</fullName>
    </submittedName>
</protein>
<evidence type="ECO:0000313" key="5">
    <source>
        <dbReference type="Proteomes" id="UP001183610"/>
    </source>
</evidence>
<sequence length="319" mass="33725">MTSDEGFLSVDQLVGLTAYDRDGAKVGSVEQVYRDDRTGRPEWVTVKTGLFGMKESFVPLEGARSDAEGLHLEHDKNAIKDAPRLDAGQHLDAAGEEELYAHYGMTATGGGMSGGGEGKQGAAAPGGMDTEDESLAGTGQRDKAGTTSADQAGMSGAGSGLGPANPNEATGESTERELAGAGARGSWDGETGEEMIRSEERLRVGTQEEESGRARLHKVVVTENVTTTIPVSHEEARLVREPIRDGDAVDASIGEENAEVTLHAERPVIRKEAVAVERVHLETERVTEEQEVSDSVRKERVEYDDGGAGPGRGAPPEES</sequence>
<dbReference type="InterPro" id="IPR014747">
    <property type="entry name" value="Bac_photo_RC_H_C"/>
</dbReference>
<dbReference type="InterPro" id="IPR027275">
    <property type="entry name" value="PRC-brl_dom"/>
</dbReference>
<dbReference type="Proteomes" id="UP001183610">
    <property type="component" value="Unassembled WGS sequence"/>
</dbReference>
<organism evidence="4 5">
    <name type="scientific">Streptomyces evansiae</name>
    <dbReference type="NCBI Taxonomy" id="3075535"/>
    <lineage>
        <taxon>Bacteria</taxon>
        <taxon>Bacillati</taxon>
        <taxon>Actinomycetota</taxon>
        <taxon>Actinomycetes</taxon>
        <taxon>Kitasatosporales</taxon>
        <taxon>Streptomycetaceae</taxon>
        <taxon>Streptomyces</taxon>
    </lineage>
</organism>
<dbReference type="InterPro" id="IPR052967">
    <property type="entry name" value="Stress_Response_Assoc"/>
</dbReference>
<name>A0ABU2R544_9ACTN</name>
<keyword evidence="5" id="KW-1185">Reference proteome</keyword>
<comment type="caution">
    <text evidence="4">The sequence shown here is derived from an EMBL/GenBank/DDBJ whole genome shotgun (WGS) entry which is preliminary data.</text>
</comment>
<feature type="region of interest" description="Disordered" evidence="1">
    <location>
        <begin position="284"/>
        <end position="319"/>
    </location>
</feature>
<dbReference type="Gene3D" id="3.90.50.10">
    <property type="entry name" value="Photosynthetic Reaction Center, subunit H, domain 2"/>
    <property type="match status" value="1"/>
</dbReference>